<organism evidence="2 3">
    <name type="scientific">Methanomicrobium antiquum</name>
    <dbReference type="NCBI Taxonomy" id="487686"/>
    <lineage>
        <taxon>Archaea</taxon>
        <taxon>Methanobacteriati</taxon>
        <taxon>Methanobacteriota</taxon>
        <taxon>Stenosarchaea group</taxon>
        <taxon>Methanomicrobia</taxon>
        <taxon>Methanomicrobiales</taxon>
        <taxon>Methanomicrobiaceae</taxon>
        <taxon>Methanomicrobium</taxon>
    </lineage>
</organism>
<feature type="domain" description="GINS subunit" evidence="1">
    <location>
        <begin position="32"/>
        <end position="113"/>
    </location>
</feature>
<protein>
    <recommendedName>
        <fullName evidence="1">GINS subunit domain-containing protein</fullName>
    </recommendedName>
</protein>
<dbReference type="Gene3D" id="3.40.5.50">
    <property type="match status" value="1"/>
</dbReference>
<sequence length="240" mass="27121">MDFDYLRLISLDERESGKLSSISADTYDIAGEYLAELYEEAKSIDHFMTKRGSELIDEIESVQSVLQTIIDQRFKKIIKLAENQTGTGRVDKEELKMLIPVEREMYDEILEAIGKCRDKITGTCTDYVSQSAGSFKHRKKTEPKRTVSSPEIISPVITDDDFPIENKFIECTGNPENPDKESLKSSDEYEIVYIKENIDSFMGLDGHIYSLSAEDVVSLPVQNASVLCGRNIALNIRVSK</sequence>
<evidence type="ECO:0000313" key="3">
    <source>
        <dbReference type="Proteomes" id="UP001218895"/>
    </source>
</evidence>
<keyword evidence="3" id="KW-1185">Reference proteome</keyword>
<gene>
    <name evidence="2" type="ORF">L1994_04580</name>
</gene>
<dbReference type="KEGG" id="manq:L1994_04580"/>
<dbReference type="EMBL" id="CP091092">
    <property type="protein sequence ID" value="WFN37668.1"/>
    <property type="molecule type" value="Genomic_DNA"/>
</dbReference>
<dbReference type="Proteomes" id="UP001218895">
    <property type="component" value="Chromosome"/>
</dbReference>
<dbReference type="GeneID" id="79949648"/>
<evidence type="ECO:0000259" key="1">
    <source>
        <dbReference type="Pfam" id="PF05916"/>
    </source>
</evidence>
<proteinExistence type="predicted"/>
<evidence type="ECO:0000313" key="2">
    <source>
        <dbReference type="EMBL" id="WFN37668.1"/>
    </source>
</evidence>
<accession>A0AAF0FNS8</accession>
<dbReference type="Pfam" id="PF05916">
    <property type="entry name" value="Sld5"/>
    <property type="match status" value="1"/>
</dbReference>
<dbReference type="RefSeq" id="WP_278100508.1">
    <property type="nucleotide sequence ID" value="NZ_CP091092.1"/>
</dbReference>
<dbReference type="CDD" id="cd11714">
    <property type="entry name" value="GINS_A_archaea"/>
    <property type="match status" value="1"/>
</dbReference>
<dbReference type="InterPro" id="IPR021151">
    <property type="entry name" value="GINS_A"/>
</dbReference>
<dbReference type="AlphaFoldDB" id="A0AAF0FNS8"/>
<reference evidence="2" key="1">
    <citation type="submission" date="2022-01" db="EMBL/GenBank/DDBJ databases">
        <title>Complete genome of Methanomicrobium antiquum DSM 21220.</title>
        <authorList>
            <person name="Chen S.-C."/>
            <person name="You Y.-T."/>
            <person name="Zhou Y.-Z."/>
            <person name="Lai M.-C."/>
        </authorList>
    </citation>
    <scope>NUCLEOTIDE SEQUENCE</scope>
    <source>
        <strain evidence="2">DSM 21220</strain>
    </source>
</reference>
<name>A0AAF0FNS8_9EURY</name>